<accession>A0A8C4X1K2</accession>
<evidence type="ECO:0000259" key="8">
    <source>
        <dbReference type="PROSITE" id="PS51323"/>
    </source>
</evidence>
<dbReference type="Gene3D" id="3.30.60.30">
    <property type="match status" value="1"/>
</dbReference>
<dbReference type="InterPro" id="IPR036179">
    <property type="entry name" value="Ig-like_dom_sf"/>
</dbReference>
<evidence type="ECO:0000259" key="7">
    <source>
        <dbReference type="PROSITE" id="PS50835"/>
    </source>
</evidence>
<evidence type="ECO:0000256" key="3">
    <source>
        <dbReference type="ARBA" id="ARBA00022729"/>
    </source>
</evidence>
<dbReference type="PANTHER" id="PTHR14186:SF16">
    <property type="entry name" value="INSULIN-LIKE GROWTH FACTOR-BINDING PROTEIN-LIKE 1"/>
    <property type="match status" value="1"/>
</dbReference>
<dbReference type="InterPro" id="IPR000867">
    <property type="entry name" value="IGFBP-like"/>
</dbReference>
<reference evidence="9" key="1">
    <citation type="submission" date="2025-08" db="UniProtKB">
        <authorList>
            <consortium name="Ensembl"/>
        </authorList>
    </citation>
    <scope>IDENTIFICATION</scope>
</reference>
<dbReference type="Ensembl" id="ENSEBUT00000026538.1">
    <property type="protein sequence ID" value="ENSEBUP00000025962.1"/>
    <property type="gene ID" value="ENSEBUG00000016003.1"/>
</dbReference>
<dbReference type="GO" id="GO:0005615">
    <property type="term" value="C:extracellular space"/>
    <property type="evidence" value="ECO:0007669"/>
    <property type="project" value="TreeGrafter"/>
</dbReference>
<dbReference type="PROSITE" id="PS51323">
    <property type="entry name" value="IGFBP_N_2"/>
    <property type="match status" value="1"/>
</dbReference>
<dbReference type="Gene3D" id="4.10.40.20">
    <property type="match status" value="1"/>
</dbReference>
<keyword evidence="10" id="KW-1185">Reference proteome</keyword>
<protein>
    <submittedName>
        <fullName evidence="9">Insulin like growth factor binding protein like 1</fullName>
    </submittedName>
</protein>
<evidence type="ECO:0000313" key="10">
    <source>
        <dbReference type="Proteomes" id="UP000694388"/>
    </source>
</evidence>
<dbReference type="InterPro" id="IPR011390">
    <property type="entry name" value="IGFBP_rP_mac25"/>
</dbReference>
<dbReference type="PROSITE" id="PS50835">
    <property type="entry name" value="IG_LIKE"/>
    <property type="match status" value="1"/>
</dbReference>
<name>A0A8C4X1K2_EPTBU</name>
<keyword evidence="5" id="KW-0393">Immunoglobulin domain</keyword>
<feature type="domain" description="Ig-like" evidence="7">
    <location>
        <begin position="172"/>
        <end position="207"/>
    </location>
</feature>
<dbReference type="PANTHER" id="PTHR14186">
    <property type="entry name" value="INSULIN-LIKE GROWTH FACTOR BINDING PROTEIN-RELATED"/>
    <property type="match status" value="1"/>
</dbReference>
<evidence type="ECO:0000313" key="9">
    <source>
        <dbReference type="Ensembl" id="ENSEBUP00000025962.1"/>
    </source>
</evidence>
<reference evidence="9" key="2">
    <citation type="submission" date="2025-09" db="UniProtKB">
        <authorList>
            <consortium name="Ensembl"/>
        </authorList>
    </citation>
    <scope>IDENTIFICATION</scope>
</reference>
<evidence type="ECO:0000256" key="6">
    <source>
        <dbReference type="SAM" id="SignalP"/>
    </source>
</evidence>
<dbReference type="InterPro" id="IPR002350">
    <property type="entry name" value="Kazal_dom"/>
</dbReference>
<dbReference type="SUPFAM" id="SSF48726">
    <property type="entry name" value="Immunoglobulin"/>
    <property type="match status" value="1"/>
</dbReference>
<sequence>MLVPQRWIQGSALGMPKTSHTMDAPSSLSLLCLVLVVTGGTSAQIVDDLTGTCPPCDTTKCPEVKCKIPQLVTKDACECCDHCLGVHGDLCGGSNMSHGRCAQGYVCLMSGADGYQQEGTGGCICKHDYTVCGSNGKTYETVCALHLASWISLHMGKGKIHKEHDGECTYAPVIVRAPKNIHNVTGSQVYLSCEVKAIPIPVITWRKVIEAPKGVSLLEELPGDRVNLAVQVRGGPSKYESTGWVLVGFGINSAEQHHTLSHRIRETLWHSKGDVFHNEQRNALVQ</sequence>
<keyword evidence="3 6" id="KW-0732">Signal</keyword>
<dbReference type="GO" id="GO:0005520">
    <property type="term" value="F:insulin-like growth factor binding"/>
    <property type="evidence" value="ECO:0007669"/>
    <property type="project" value="InterPro"/>
</dbReference>
<dbReference type="SUPFAM" id="SSF57184">
    <property type="entry name" value="Growth factor receptor domain"/>
    <property type="match status" value="1"/>
</dbReference>
<dbReference type="InterPro" id="IPR009030">
    <property type="entry name" value="Growth_fac_rcpt_cys_sf"/>
</dbReference>
<dbReference type="SMART" id="SM00280">
    <property type="entry name" value="KAZAL"/>
    <property type="match status" value="1"/>
</dbReference>
<evidence type="ECO:0000256" key="4">
    <source>
        <dbReference type="ARBA" id="ARBA00023157"/>
    </source>
</evidence>
<dbReference type="GeneTree" id="ENSGT00530000063555"/>
<dbReference type="SUPFAM" id="SSF100895">
    <property type="entry name" value="Kazal-type serine protease inhibitors"/>
    <property type="match status" value="1"/>
</dbReference>
<dbReference type="InterPro" id="IPR013783">
    <property type="entry name" value="Ig-like_fold"/>
</dbReference>
<keyword evidence="4" id="KW-1015">Disulfide bond</keyword>
<keyword evidence="2" id="KW-0964">Secreted</keyword>
<comment type="subcellular location">
    <subcellularLocation>
        <location evidence="1">Secreted</location>
    </subcellularLocation>
</comment>
<feature type="chain" id="PRO_5034221722" evidence="6">
    <location>
        <begin position="44"/>
        <end position="286"/>
    </location>
</feature>
<dbReference type="CDD" id="cd00104">
    <property type="entry name" value="KAZAL_FS"/>
    <property type="match status" value="1"/>
</dbReference>
<dbReference type="Gene3D" id="2.60.40.10">
    <property type="entry name" value="Immunoglobulins"/>
    <property type="match status" value="1"/>
</dbReference>
<dbReference type="InterPro" id="IPR036058">
    <property type="entry name" value="Kazal_dom_sf"/>
</dbReference>
<proteinExistence type="predicted"/>
<dbReference type="InterPro" id="IPR007110">
    <property type="entry name" value="Ig-like_dom"/>
</dbReference>
<feature type="domain" description="IGFBP N-terminal" evidence="8">
    <location>
        <begin position="49"/>
        <end position="126"/>
    </location>
</feature>
<dbReference type="GO" id="GO:0001558">
    <property type="term" value="P:regulation of cell growth"/>
    <property type="evidence" value="ECO:0007669"/>
    <property type="project" value="InterPro"/>
</dbReference>
<evidence type="ECO:0000256" key="2">
    <source>
        <dbReference type="ARBA" id="ARBA00022525"/>
    </source>
</evidence>
<organism evidence="9 10">
    <name type="scientific">Eptatretus burgeri</name>
    <name type="common">Inshore hagfish</name>
    <dbReference type="NCBI Taxonomy" id="7764"/>
    <lineage>
        <taxon>Eukaryota</taxon>
        <taxon>Metazoa</taxon>
        <taxon>Chordata</taxon>
        <taxon>Craniata</taxon>
        <taxon>Vertebrata</taxon>
        <taxon>Cyclostomata</taxon>
        <taxon>Myxini</taxon>
        <taxon>Myxiniformes</taxon>
        <taxon>Myxinidae</taxon>
        <taxon>Eptatretinae</taxon>
        <taxon>Eptatretus</taxon>
    </lineage>
</organism>
<dbReference type="Pfam" id="PF07648">
    <property type="entry name" value="Kazal_2"/>
    <property type="match status" value="1"/>
</dbReference>
<evidence type="ECO:0000256" key="1">
    <source>
        <dbReference type="ARBA" id="ARBA00004613"/>
    </source>
</evidence>
<feature type="signal peptide" evidence="6">
    <location>
        <begin position="1"/>
        <end position="43"/>
    </location>
</feature>
<evidence type="ECO:0000256" key="5">
    <source>
        <dbReference type="ARBA" id="ARBA00023319"/>
    </source>
</evidence>
<dbReference type="GO" id="GO:0009966">
    <property type="term" value="P:regulation of signal transduction"/>
    <property type="evidence" value="ECO:0007669"/>
    <property type="project" value="TreeGrafter"/>
</dbReference>
<dbReference type="AlphaFoldDB" id="A0A8C4X1K2"/>
<dbReference type="Proteomes" id="UP000694388">
    <property type="component" value="Unplaced"/>
</dbReference>